<dbReference type="Proteomes" id="UP000591131">
    <property type="component" value="Unassembled WGS sequence"/>
</dbReference>
<organism evidence="1 2">
    <name type="scientific">Perkinsus chesapeaki</name>
    <name type="common">Clam parasite</name>
    <name type="synonym">Perkinsus andrewsi</name>
    <dbReference type="NCBI Taxonomy" id="330153"/>
    <lineage>
        <taxon>Eukaryota</taxon>
        <taxon>Sar</taxon>
        <taxon>Alveolata</taxon>
        <taxon>Perkinsozoa</taxon>
        <taxon>Perkinsea</taxon>
        <taxon>Perkinsida</taxon>
        <taxon>Perkinsidae</taxon>
        <taxon>Perkinsus</taxon>
    </lineage>
</organism>
<dbReference type="SUPFAM" id="SSF56672">
    <property type="entry name" value="DNA/RNA polymerases"/>
    <property type="match status" value="1"/>
</dbReference>
<feature type="non-terminal residue" evidence="1">
    <location>
        <position position="425"/>
    </location>
</feature>
<dbReference type="InterPro" id="IPR043502">
    <property type="entry name" value="DNA/RNA_pol_sf"/>
</dbReference>
<dbReference type="AlphaFoldDB" id="A0A7J6KM77"/>
<evidence type="ECO:0000313" key="2">
    <source>
        <dbReference type="Proteomes" id="UP000591131"/>
    </source>
</evidence>
<sequence length="425" mass="47474">ANDLAPRLKAAAATGVGPTSISDAILRLRGSLHSGRRYRIDQYDLEKAFYSIRVLPRSATDGRVLKIWIRCGSIWFSSSCLVFGTSAGPLSLNYSQLTLLTIMRHILSSTPISSVWIPVMDDFVVITEIKAESHKVTRTTEICMEILWELTGFRCPPSKRASWSSTTEQRWLGAHWTYDAETGQLAMRRPSCEAIINKMSKREVYRAAGKFLLFTFGAAESASRAHADAMRRIAGKWPDWDTVCTDTEQCAQIQSHLECGKQHWADCYVEDQNLSLLGSVTKVVVEVDGSQEGHGFIAIDASDLSDDEDRSQLTKINSRVIIAEAKAFSEKHLGWHANRRELTAIAFAMKRIDDIRLALPSLVVVIIRTDSRVATGQTDPWSRVATKSVERKALLRLRGVVVETAFDWQLHGVKTRVQHISGKSN</sequence>
<evidence type="ECO:0008006" key="3">
    <source>
        <dbReference type="Google" id="ProtNLM"/>
    </source>
</evidence>
<feature type="non-terminal residue" evidence="1">
    <location>
        <position position="1"/>
    </location>
</feature>
<evidence type="ECO:0000313" key="1">
    <source>
        <dbReference type="EMBL" id="KAF4648405.1"/>
    </source>
</evidence>
<protein>
    <recommendedName>
        <fullName evidence="3">Reverse transcriptase domain-containing protein</fullName>
    </recommendedName>
</protein>
<comment type="caution">
    <text evidence="1">The sequence shown here is derived from an EMBL/GenBank/DDBJ whole genome shotgun (WGS) entry which is preliminary data.</text>
</comment>
<dbReference type="OrthoDB" id="10515292at2759"/>
<reference evidence="1 2" key="1">
    <citation type="submission" date="2020-04" db="EMBL/GenBank/DDBJ databases">
        <title>Perkinsus chesapeaki whole genome sequence.</title>
        <authorList>
            <person name="Bogema D.R."/>
        </authorList>
    </citation>
    <scope>NUCLEOTIDE SEQUENCE [LARGE SCALE GENOMIC DNA]</scope>
    <source>
        <strain evidence="1">ATCC PRA-425</strain>
    </source>
</reference>
<name>A0A7J6KM77_PERCH</name>
<accession>A0A7J6KM77</accession>
<gene>
    <name evidence="1" type="ORF">FOL47_003339</name>
</gene>
<proteinExistence type="predicted"/>
<dbReference type="EMBL" id="JAAPAO010002008">
    <property type="protein sequence ID" value="KAF4648405.1"/>
    <property type="molecule type" value="Genomic_DNA"/>
</dbReference>
<keyword evidence="2" id="KW-1185">Reference proteome</keyword>